<dbReference type="SMART" id="SM01343">
    <property type="entry name" value="FATC"/>
    <property type="match status" value="1"/>
</dbReference>
<dbReference type="InterPro" id="IPR003151">
    <property type="entry name" value="PIK-rel_kinase_FAT"/>
</dbReference>
<dbReference type="PANTHER" id="PTHR11139">
    <property type="entry name" value="ATAXIA TELANGIECTASIA MUTATED ATM -RELATED"/>
    <property type="match status" value="1"/>
</dbReference>
<dbReference type="eggNOG" id="KOG0889">
    <property type="taxonomic scope" value="Eukaryota"/>
</dbReference>
<dbReference type="InterPro" id="IPR050517">
    <property type="entry name" value="DDR_Repair_Kinase"/>
</dbReference>
<dbReference type="InterPro" id="IPR000403">
    <property type="entry name" value="PI3/4_kinase_cat_dom"/>
</dbReference>
<dbReference type="SMART" id="SM00146">
    <property type="entry name" value="PI3Kc"/>
    <property type="match status" value="1"/>
</dbReference>
<reference evidence="6" key="3">
    <citation type="submission" date="2025-09" db="UniProtKB">
        <authorList>
            <consortium name="Ensembl"/>
        </authorList>
    </citation>
    <scope>IDENTIFICATION</scope>
</reference>
<dbReference type="Pfam" id="PF02259">
    <property type="entry name" value="FAT"/>
    <property type="match status" value="1"/>
</dbReference>
<evidence type="ECO:0000259" key="5">
    <source>
        <dbReference type="PROSITE" id="PS51190"/>
    </source>
</evidence>
<dbReference type="Pfam" id="PF20175">
    <property type="entry name" value="Tra1_central"/>
    <property type="match status" value="1"/>
</dbReference>
<proteinExistence type="inferred from homology"/>
<dbReference type="InterPro" id="IPR046807">
    <property type="entry name" value="Tra1_central"/>
</dbReference>
<dbReference type="GO" id="GO:0000124">
    <property type="term" value="C:SAGA complex"/>
    <property type="evidence" value="ECO:0007669"/>
    <property type="project" value="TreeGrafter"/>
</dbReference>
<dbReference type="EMBL" id="AAPE02049114">
    <property type="status" value="NOT_ANNOTATED_CDS"/>
    <property type="molecule type" value="Genomic_DNA"/>
</dbReference>
<protein>
    <recommendedName>
        <fullName evidence="8">Transformation/transcription domain associated protein</fullName>
    </recommendedName>
</protein>
<comment type="similarity">
    <text evidence="1">Belongs to the PI3/PI4-kinase family. TRA1 subfamily.</text>
</comment>
<dbReference type="GO" id="GO:0006355">
    <property type="term" value="P:regulation of DNA-templated transcription"/>
    <property type="evidence" value="ECO:0007669"/>
    <property type="project" value="TreeGrafter"/>
</dbReference>
<dbReference type="PROSITE" id="PS51189">
    <property type="entry name" value="FAT"/>
    <property type="match status" value="1"/>
</dbReference>
<evidence type="ECO:0000256" key="2">
    <source>
        <dbReference type="SAM" id="MobiDB-lite"/>
    </source>
</evidence>
<dbReference type="InterPro" id="IPR011009">
    <property type="entry name" value="Kinase-like_dom_sf"/>
</dbReference>
<evidence type="ECO:0000313" key="6">
    <source>
        <dbReference type="Ensembl" id="ENSMLUP00000021349.1"/>
    </source>
</evidence>
<sequence>MAFVATQGATVVDQTTLMKTYLQFVAALTDVNTPDETKLKMMQEVSVNFENVTSSPQYSTFLEHIMPRFLTFLQDGEVQFLQEKPAQQLRKLVLEIIRRIPTNEHLRPHTKNVLSAMFRFLETENEENVLICLRIIAELHKQFRPPITQEIHHFLDFVKQMYKELPKVVNRYFENPQVIPENTVPPPEMVGMITEIAVKVNPECEDSETRTHSIIPRGSLSLKVLAELPIIVVLMHQLYKLNIHNAVAEFVPLTMNTIAMQVSAQARQHQLYNKELCADFIGAQIKTLSFLAYITRICQELVTKYSQQMVKGMLQLLSNCPAETAHLRKELLIAAKHILTTELRNQFIPCMDKLLDESILIGSGYTAREMLRPLAYSTLADLVHHVRQHLPLSDLSLAVQLFAKNIDDESLPGSIQTMSCKLLLNLVDCIRSKSEQESGHGRDVLMRMLEVFVLKFHTMARYQLSAIFKKCQPQSELGALGAALPGVPAAPTAPGPAPSPAPVPTPAPASPHPPPPATPVPSFEKRGEKDKEDKQTFQVTDCRRLVKTLVCGVKTVTWGITSCKAPGEAQFIPNRQLQPKETQIYIKLVKYAMQALDIYQVQIAGNGQTYIRVANCRTVRMKEEKEVLEHFAGVFTMLNPFTFKEIFQTTVPYMVERISKNYALEIVASSFLANPTTSALFATILVEYLLDRLPEMGSNMELSNLYLRLFKLVFGSVSLFAAENEQMLKPHLHKIVNSSMELAQTAEEPYNHFLLLRALFRSIGGGSHDLLYQEFLPLLPNLLQGLNTLQSGLHKQHMKDLFVELCLTVPVRLSSLLPYLPMLMDPLVSALNGSQALVSQGLRTLELCVDNLQPDFLYDHIQPVRAELMQALWHTLLNPADSISHVAYRVLGKFGGSNRKMLKESQKLHYVLTEVQGPSITVEFSDCKASLQLPMEKAIETALDCLKSANTEPYYRRQAWEVIKCFLVAMMSLEDNKHALYQLLAHPNFTEKTLPNVIISHRYKAQDTPARKTVEQALTGAFMSAVIKDLRPSALPFVASLVRHYTMVAVAQQCGPFLLPCYRVGSQPSPAMFHSDENGSKGMDPLVLIDAIAICMAYEEKELCKIGEVALTVIFDVASIILGSKERACQLPLFSYIVERLCACCYEQAWYAKLGGVVSIKFLMERLPLTWLLQNQQTFLKALLFVMMDSTGQVSNGAVAMAKTTLEQLLMRCATPLKDEERTEEIVAAQEKSFHHVTRNLVREVISPNSTVRKQAMHSLQVLAQVTGKNVTVIMEPHKEVLQDMVPPKKHLLRHQPANAQIGLMEGNTFCTTVQPRLFTMDLNVVEHKVFYTELLNLCEAEDSALTKLPCYKSLPSLVPLRIAALNALAACNYLPQSREKIIAALFKALNSTNSELQEAGEACMRKFLEDATIGVDQIHTHMRPLLMMLGDHRSLTLNVVNRLTSVTRLFPNSFNDKFCDQMMQHLRKWMEVVVLTHKGGQRSNGNEMKICSAIINLFHLIPAAPQTLVKPLLEVVMKTERAMLIEAGSPFREPLIKFLTRHPSQTVELFMMETTLNDPQWSRMFMSFLKHKDARPLRDMLAANPNRFIPLLLPGRAQTAMHPGSPSTSTVCPDLQFQAIKIISIIVKNNDSWLANQHSLVSQLRRVWVSETFQERHRKEDMAATDWKEPKLLAYCLLNYCKRNYGDIELLFQLLRAFTGRFLCNMTFLKEYMEEEIPKNYSIAQKRALFFHFVDFSDPNFGDELKARVLQHILNPAFLYSFEKGEGEQLLGPPNLEGDNPESITSVFITKVLDPEKQEDMLDSLRLYLLQYATLLVEHAPHHIHDNNKNRNSKLRRLMAFAWPCLFPKACVDPACKYSGHLLLAHIIAKFAIHKKIVLQVFHSLLKAHAMEAQTIVRQAMAILTPTVPARIKDEHQMLTHWTRKIIVEEGHTVPQLVHSMHLIVQHFKVYYPVRHHLVQHMVGAMQRLGFTPSVTIEQRRLVVDLAEVVIKWELQRIKDQQPESDMDPNSSGEGVNSVSSSIKRGLSVDSAQEVKRFRTATGAASAVFGRSPSLPGADSLLAKPIDKQHTDTVVNFLIRVACQVNDNTNTAGSPGEVLSRRCVALLKTALRPDMWPKSELKLQWFDKLLMSVEQPNQVNYGNICTGLEVLSFLLTVLQSPAILSSFKPLQRGIAACMTCGNTKVLRAVQSLLSRLMSIFPTEPSTSSVASRYEELECLYAAVGKVIYEGLTNYEKATNANPSQLFGTLLILKSACSNNPSYIDRLISVFMRSLQKMVREHLNPQAASGTTEATSGTSEPVILSLELVKTRLAVMSLEMRKTFIQAILTSLIEKSLDAKILRAVVKIVEEWVKNNSPMAANQTPTLREKSVLLVKMMTYIEHRFPEDLELNAQFLDLVNCVYRDEALSGSKLTAKLEPAFLSGLRCAQPLIRAKFFEVLDNSMKRQVYERLLYVTCSQNWEAMGNHFWIKQCIELLLAVCEKSTPIGTSCQGAMLPSITNVINLADSHDRAAFAMVTPVKQEPQERENSESKEEDVEMDIELAPGDQTSTPKTKELSEKDIGTQLHMLTSKHDKFLDTLREVKTGALLGAFVQLCHISTTLAERTWGQLFPRVWEILSDRQQHALAGEISPFLCSGSHQVQRDCQPSALNCFVEAMSQCVPPIPIRPCVLKYLGKTHNLWFRSTLMLEHQAFEKGLSLQVKPRQTTEFYEQESITPPQQETLDSLAELYSLLQEEDMWAGLWQKHCKYPETATAIAYEQHGFFEQAQESYEKAMDKAKKEHERSNASPAIFPEYQLWEDHWIRCSKELNQWEALTEYCQSKGHTNPYLIMECAWRVSNWTAMKEALVQVEVSCPKEMAWKVNMYRGYLAICHPEEQQLSFIERLVEMASSLAIREWRRLPHVVSHAHRPLLQAAQQIIELQEAAQINAGIQPTNLGRNNSLHDMKTVVKTWRNRLPIVSDDLSHWSSVFMWRQHHYQAIVTAYENSSQHDPSSNNAMLGVHASASAIVQYGKIARKQGLVNVALDILSRIHTIPTVPIVDRFQKIRQQVKCYLLLAGVVGKNECMRGLEVIESTNLKYFTKEMTAEFYALKGMFLAQMNKSEEANKAFSAAVQMHDVLVKAWAVWGDYLENIFVKERQLHLGVSAIICYLQACQHQNESKSRKYLAKVLWLLSFDDDKNTLADAVDKYCIGVPPIQWLAWIPQLLTCLVRSEGKLLLNLISQVGRVYPQAVYFPIRTLYLTLKTEQRERYKSDPGPIRATAPMWRCSRIIHMQRELHPTLLSSLEGIVDQMAWFRENWHEEVLRQLQRGLAKCYSVAFEKSGAVSDAKITPHTLNFVKKLVSTFGVGPENVSNVSTMFSSAASESLARRAQDPVFQKLKGQFTTDFDFSVPGSMKLHNLISKLKKWIKVLEAKTKQLPKFFLLEEKCRFLSNFSAQTAEVGIPGEFLVPKPMHSYIKIARFLPRVEMVQKHNTTARRLSILGHNGKIYPYLVMNDACPTESRREERVLQLLRLLNPCLEKRKETAKRHLFFTVPRVVAASPQMRLVGDNPSSLSLVEIYKQRCAKKGMEHDNPISRYYGRLATVQARGTQASHQVLRDILKEVQSDMVPRRLLKEWALHTFPDATDYWAFRKTLTIQLAPIGFAEFVLHLDRLNPEMLQIAQDTGKLSVAYFRFDIHDATGDLDANRPVPFRLTPNISEFLTTIGVSGPFTASMIAVAQCFAQPDFKVDGILKTVLRDEIIAWHKKTREDSSSPLSAAGQPENMDSRQLVSLVQKAASAIVTRLHSLAQFEGGESKVNTLVAAANSLDNLCRMDPAWHPWL</sequence>
<feature type="domain" description="FAT" evidence="4">
    <location>
        <begin position="2670"/>
        <end position="3242"/>
    </location>
</feature>
<dbReference type="GO" id="GO:0005634">
    <property type="term" value="C:nucleus"/>
    <property type="evidence" value="ECO:0007669"/>
    <property type="project" value="TreeGrafter"/>
</dbReference>
<feature type="domain" description="FATC" evidence="5">
    <location>
        <begin position="3790"/>
        <end position="3822"/>
    </location>
</feature>
<dbReference type="Pfam" id="PF00454">
    <property type="entry name" value="PI3_PI4_kinase"/>
    <property type="match status" value="1"/>
</dbReference>
<dbReference type="HOGENOM" id="CLU_000129_1_1_1"/>
<reference evidence="6 7" key="1">
    <citation type="journal article" date="2011" name="Nature">
        <title>A high-resolution map of human evolutionary constraint using 29 mammals.</title>
        <authorList>
            <person name="Lindblad-Toh K."/>
            <person name="Garber M."/>
            <person name="Zuk O."/>
            <person name="Lin M.F."/>
            <person name="Parker B.J."/>
            <person name="Washietl S."/>
            <person name="Kheradpour P."/>
            <person name="Ernst J."/>
            <person name="Jordan G."/>
            <person name="Mauceli E."/>
            <person name="Ward L.D."/>
            <person name="Lowe C.B."/>
            <person name="Holloway A.K."/>
            <person name="Clamp M."/>
            <person name="Gnerre S."/>
            <person name="Alfoldi J."/>
            <person name="Beal K."/>
            <person name="Chang J."/>
            <person name="Clawson H."/>
            <person name="Cuff J."/>
            <person name="Di Palma F."/>
            <person name="Fitzgerald S."/>
            <person name="Flicek P."/>
            <person name="Guttman M."/>
            <person name="Hubisz M.J."/>
            <person name="Jaffe D.B."/>
            <person name="Jungreis I."/>
            <person name="Kent W.J."/>
            <person name="Kostka D."/>
            <person name="Lara M."/>
            <person name="Martins A.L."/>
            <person name="Massingham T."/>
            <person name="Moltke I."/>
            <person name="Raney B.J."/>
            <person name="Rasmussen M.D."/>
            <person name="Robinson J."/>
            <person name="Stark A."/>
            <person name="Vilella A.J."/>
            <person name="Wen J."/>
            <person name="Xie X."/>
            <person name="Zody M.C."/>
            <person name="Baldwin J."/>
            <person name="Bloom T."/>
            <person name="Chin C.W."/>
            <person name="Heiman D."/>
            <person name="Nicol R."/>
            <person name="Nusbaum C."/>
            <person name="Young S."/>
            <person name="Wilkinson J."/>
            <person name="Worley K.C."/>
            <person name="Kovar C.L."/>
            <person name="Muzny D.M."/>
            <person name="Gibbs R.A."/>
            <person name="Cree A."/>
            <person name="Dihn H.H."/>
            <person name="Fowler G."/>
            <person name="Jhangiani S."/>
            <person name="Joshi V."/>
            <person name="Lee S."/>
            <person name="Lewis L.R."/>
            <person name="Nazareth L.V."/>
            <person name="Okwuonu G."/>
            <person name="Santibanez J."/>
            <person name="Warren W.C."/>
            <person name="Mardis E.R."/>
            <person name="Weinstock G.M."/>
            <person name="Wilson R.K."/>
            <person name="Delehaunty K."/>
            <person name="Dooling D."/>
            <person name="Fronik C."/>
            <person name="Fulton L."/>
            <person name="Fulton B."/>
            <person name="Graves T."/>
            <person name="Minx P."/>
            <person name="Sodergren E."/>
            <person name="Birney E."/>
            <person name="Margulies E.H."/>
            <person name="Herrero J."/>
            <person name="Green E.D."/>
            <person name="Haussler D."/>
            <person name="Siepel A."/>
            <person name="Goldman N."/>
            <person name="Pollard K.S."/>
            <person name="Pedersen J.S."/>
            <person name="Lander E.S."/>
            <person name="Kellis M."/>
        </authorList>
    </citation>
    <scope>NUCLEOTIDE SEQUENCE [LARGE SCALE GENOMIC DNA]</scope>
</reference>
<dbReference type="Gene3D" id="1.25.10.10">
    <property type="entry name" value="Leucine-rich Repeat Variant"/>
    <property type="match status" value="1"/>
</dbReference>
<evidence type="ECO:0000313" key="7">
    <source>
        <dbReference type="Proteomes" id="UP000001074"/>
    </source>
</evidence>
<feature type="region of interest" description="Disordered" evidence="2">
    <location>
        <begin position="2520"/>
        <end position="2539"/>
    </location>
</feature>
<name>G1QCB6_MYOLU</name>
<dbReference type="GeneTree" id="ENSGT00390000017961"/>
<accession>G1QCB6</accession>
<feature type="domain" description="PI3K/PI4K catalytic" evidence="3">
    <location>
        <begin position="3463"/>
        <end position="3786"/>
    </location>
</feature>
<feature type="compositionally biased region" description="Pro residues" evidence="2">
    <location>
        <begin position="491"/>
        <end position="519"/>
    </location>
</feature>
<dbReference type="OMA" id="NEWNQMQ"/>
<feature type="compositionally biased region" description="Low complexity" evidence="2">
    <location>
        <begin position="2011"/>
        <end position="2022"/>
    </location>
</feature>
<organism evidence="6 7">
    <name type="scientific">Myotis lucifugus</name>
    <name type="common">Little brown bat</name>
    <dbReference type="NCBI Taxonomy" id="59463"/>
    <lineage>
        <taxon>Eukaryota</taxon>
        <taxon>Metazoa</taxon>
        <taxon>Chordata</taxon>
        <taxon>Craniata</taxon>
        <taxon>Vertebrata</taxon>
        <taxon>Euteleostomi</taxon>
        <taxon>Mammalia</taxon>
        <taxon>Eutheria</taxon>
        <taxon>Laurasiatheria</taxon>
        <taxon>Chiroptera</taxon>
        <taxon>Yangochiroptera</taxon>
        <taxon>Vespertilionidae</taxon>
        <taxon>Myotis</taxon>
    </lineage>
</organism>
<dbReference type="SUPFAM" id="SSF48371">
    <property type="entry name" value="ARM repeat"/>
    <property type="match status" value="3"/>
</dbReference>
<dbReference type="SUPFAM" id="SSF56112">
    <property type="entry name" value="Protein kinase-like (PK-like)"/>
    <property type="match status" value="1"/>
</dbReference>
<dbReference type="GO" id="GO:0035267">
    <property type="term" value="C:NuA4 histone acetyltransferase complex"/>
    <property type="evidence" value="ECO:0007669"/>
    <property type="project" value="TreeGrafter"/>
</dbReference>
<keyword evidence="7" id="KW-1185">Reference proteome</keyword>
<evidence type="ECO:0000256" key="1">
    <source>
        <dbReference type="ARBA" id="ARBA00007234"/>
    </source>
</evidence>
<dbReference type="PANTHER" id="PTHR11139:SF1">
    <property type="entry name" value="TRANSFORMATION_TRANSCRIPTION DOMAIN-ASSOCIATED PROTEIN"/>
    <property type="match status" value="1"/>
</dbReference>
<dbReference type="InterPro" id="IPR016024">
    <property type="entry name" value="ARM-type_fold"/>
</dbReference>
<feature type="region of interest" description="Disordered" evidence="2">
    <location>
        <begin position="2002"/>
        <end position="2022"/>
    </location>
</feature>
<dbReference type="Ensembl" id="ENSMLUT00000028284.1">
    <property type="protein sequence ID" value="ENSMLUP00000021349.1"/>
    <property type="gene ID" value="ENSMLUG00000023312.1"/>
</dbReference>
<dbReference type="InterPro" id="IPR046805">
    <property type="entry name" value="Tra1_ring"/>
</dbReference>
<dbReference type="InParanoid" id="G1QCB6"/>
<dbReference type="InterPro" id="IPR014009">
    <property type="entry name" value="PIK_FAT"/>
</dbReference>
<dbReference type="CDD" id="cd05163">
    <property type="entry name" value="PIKK_TRRAP"/>
    <property type="match status" value="1"/>
</dbReference>
<feature type="region of interest" description="Disordered" evidence="2">
    <location>
        <begin position="490"/>
        <end position="536"/>
    </location>
</feature>
<dbReference type="InterPro" id="IPR003152">
    <property type="entry name" value="FATC_dom"/>
</dbReference>
<dbReference type="Proteomes" id="UP000001074">
    <property type="component" value="Unassembled WGS sequence"/>
</dbReference>
<dbReference type="PROSITE" id="PS51190">
    <property type="entry name" value="FATC"/>
    <property type="match status" value="1"/>
</dbReference>
<evidence type="ECO:0000259" key="4">
    <source>
        <dbReference type="PROSITE" id="PS51189"/>
    </source>
</evidence>
<reference evidence="6" key="2">
    <citation type="submission" date="2025-08" db="UniProtKB">
        <authorList>
            <consortium name="Ensembl"/>
        </authorList>
    </citation>
    <scope>IDENTIFICATION</scope>
</reference>
<feature type="compositionally biased region" description="Basic and acidic residues" evidence="2">
    <location>
        <begin position="523"/>
        <end position="535"/>
    </location>
</feature>
<dbReference type="Pfam" id="PF20206">
    <property type="entry name" value="Tra1_ring"/>
    <property type="match status" value="1"/>
</dbReference>
<dbReference type="STRING" id="59463.ENSMLUP00000021349"/>
<dbReference type="PROSITE" id="PS50290">
    <property type="entry name" value="PI3_4_KINASE_3"/>
    <property type="match status" value="1"/>
</dbReference>
<dbReference type="InterPro" id="IPR011989">
    <property type="entry name" value="ARM-like"/>
</dbReference>
<evidence type="ECO:0008006" key="8">
    <source>
        <dbReference type="Google" id="ProtNLM"/>
    </source>
</evidence>
<feature type="compositionally biased region" description="Basic and acidic residues" evidence="2">
    <location>
        <begin position="2523"/>
        <end position="2532"/>
    </location>
</feature>
<gene>
    <name evidence="6" type="primary">LOC102442739</name>
</gene>
<dbReference type="GO" id="GO:0006281">
    <property type="term" value="P:DNA repair"/>
    <property type="evidence" value="ECO:0007669"/>
    <property type="project" value="TreeGrafter"/>
</dbReference>
<evidence type="ECO:0000259" key="3">
    <source>
        <dbReference type="PROSITE" id="PS50290"/>
    </source>
</evidence>